<dbReference type="GO" id="GO:0008023">
    <property type="term" value="C:transcription elongation factor complex"/>
    <property type="evidence" value="ECO:0007669"/>
    <property type="project" value="TreeGrafter"/>
</dbReference>
<feature type="domain" description="YEATS" evidence="5">
    <location>
        <begin position="1"/>
        <end position="132"/>
    </location>
</feature>
<dbReference type="AlphaFoldDB" id="A0A6M2DS29"/>
<dbReference type="GO" id="GO:0003723">
    <property type="term" value="F:RNA binding"/>
    <property type="evidence" value="ECO:0007669"/>
    <property type="project" value="UniProtKB-KW"/>
</dbReference>
<keyword evidence="2" id="KW-0694">RNA-binding</keyword>
<organism evidence="6">
    <name type="scientific">Xenopsylla cheopis</name>
    <name type="common">Oriental rat flea</name>
    <name type="synonym">Pulex cheopis</name>
    <dbReference type="NCBI Taxonomy" id="163159"/>
    <lineage>
        <taxon>Eukaryota</taxon>
        <taxon>Metazoa</taxon>
        <taxon>Ecdysozoa</taxon>
        <taxon>Arthropoda</taxon>
        <taxon>Hexapoda</taxon>
        <taxon>Insecta</taxon>
        <taxon>Pterygota</taxon>
        <taxon>Neoptera</taxon>
        <taxon>Endopterygota</taxon>
        <taxon>Siphonaptera</taxon>
        <taxon>Pulicidae</taxon>
        <taxon>Xenopsyllinae</taxon>
        <taxon>Xenopsylla</taxon>
    </lineage>
</organism>
<dbReference type="GO" id="GO:0045893">
    <property type="term" value="P:positive regulation of DNA-templated transcription"/>
    <property type="evidence" value="ECO:0007669"/>
    <property type="project" value="TreeGrafter"/>
</dbReference>
<protein>
    <submittedName>
        <fullName evidence="6">Putative transcription initiation factor iif auxiliary subunit</fullName>
    </submittedName>
</protein>
<dbReference type="PANTHER" id="PTHR47827">
    <property type="entry name" value="AHD DOMAIN-CONTAINING PROTEIN"/>
    <property type="match status" value="1"/>
</dbReference>
<evidence type="ECO:0000313" key="6">
    <source>
        <dbReference type="EMBL" id="NOV48001.1"/>
    </source>
</evidence>
<accession>A0A6M2DS29</accession>
<reference evidence="6" key="1">
    <citation type="submission" date="2020-03" db="EMBL/GenBank/DDBJ databases">
        <title>Transcriptomic Profiling of the Digestive Tract of the Rat Flea, Xenopsylla cheopis, Following Blood Feeding and Infection with Yersinia pestis.</title>
        <authorList>
            <person name="Bland D.M."/>
            <person name="Martens C.A."/>
            <person name="Virtaneva K."/>
            <person name="Kanakabandi K."/>
            <person name="Long D."/>
            <person name="Rosenke R."/>
            <person name="Saturday G.A."/>
            <person name="Hoyt F.H."/>
            <person name="Bruno D.P."/>
            <person name="Ribeiro J.M.C."/>
            <person name="Hinnebusch J."/>
        </authorList>
    </citation>
    <scope>NUCLEOTIDE SEQUENCE</scope>
</reference>
<dbReference type="Gene3D" id="1.20.1270.290">
    <property type="match status" value="1"/>
</dbReference>
<feature type="compositionally biased region" description="Basic and acidic residues" evidence="4">
    <location>
        <begin position="300"/>
        <end position="321"/>
    </location>
</feature>
<evidence type="ECO:0000256" key="3">
    <source>
        <dbReference type="PROSITE-ProRule" id="PRU00376"/>
    </source>
</evidence>
<keyword evidence="6" id="KW-0396">Initiation factor</keyword>
<dbReference type="EMBL" id="GIIL01004275">
    <property type="protein sequence ID" value="NOV48001.1"/>
    <property type="molecule type" value="Transcribed_RNA"/>
</dbReference>
<dbReference type="PROSITE" id="PS51037">
    <property type="entry name" value="YEATS"/>
    <property type="match status" value="1"/>
</dbReference>
<sequence>MSVRVNFEIGHEASIRSKRTVEGFTHDWEIFVRCCDGEASHFIERVVFQLHETFAKPKRTIKDPPYTLKESGYAGFEIPIDIYLKNKDEPKKIQFKYDLNLQNEGPAISKVQKEKYVFHNPSEEFKKKLLKGGGIFVNSTIESDKNKECDNKLQLTGKPKLGADMMKKHKTKEHRSEEPKLSSFAHLFGTPISTGSKASPDPKKTSPVPPKTITSIPSRKDDRNSKEKLDKSKSKLSPSKDKDGIKTKEGQDKVREDKKKLHGKDRDRSKEKINKLAISPRPKSPKHISPSLSNSSITRTETDQQKIKVENDSKKSNDVKDRKIKKEKKAHDREKKDHKKDREREKESSKEIKSDQKSLIKDKEHPLRDVVVTKDKARDKDKILSMKNEIPKLDIEPKIADAKSLEKKDLDRRHKHKKKDKTRKDEPKIDKEKKNKIDRNFTNKVREDDSLHADDMVMKMDDDNIHETNAADNLSEQQSSDSEESIKSIEEPVKQRPEAVLNSPLNEAHFNNMDKQKLQKKYKEKIKNFDKEDKRRKRKMKEEHAEKPKIAPQPPPKVQKMDDDINSDMDTESLDTNENNEQIHMDNESISIELSESTDLPCSPTPEEKAFTPDYMSELKELQHKIMTLQDNTEIQDIVQMVAETGQFEITKKTFDFDLCTLDRSTVQRLQEFFASS</sequence>
<feature type="compositionally biased region" description="Basic and acidic residues" evidence="4">
    <location>
        <begin position="540"/>
        <end position="549"/>
    </location>
</feature>
<feature type="region of interest" description="Disordered" evidence="4">
    <location>
        <begin position="147"/>
        <end position="561"/>
    </location>
</feature>
<keyword evidence="1 3" id="KW-0539">Nucleus</keyword>
<evidence type="ECO:0000256" key="1">
    <source>
        <dbReference type="ARBA" id="ARBA00023242"/>
    </source>
</evidence>
<dbReference type="InterPro" id="IPR040930">
    <property type="entry name" value="AF-9_AHD"/>
</dbReference>
<dbReference type="InterPro" id="IPR055129">
    <property type="entry name" value="YEATS_dom"/>
</dbReference>
<dbReference type="Gene3D" id="2.60.40.1970">
    <property type="entry name" value="YEATS domain"/>
    <property type="match status" value="1"/>
</dbReference>
<feature type="compositionally biased region" description="Basic and acidic residues" evidence="4">
    <location>
        <begin position="484"/>
        <end position="497"/>
    </location>
</feature>
<evidence type="ECO:0000259" key="5">
    <source>
        <dbReference type="PROSITE" id="PS51037"/>
    </source>
</evidence>
<dbReference type="Pfam" id="PF17793">
    <property type="entry name" value="AHD"/>
    <property type="match status" value="1"/>
</dbReference>
<proteinExistence type="predicted"/>
<dbReference type="PANTHER" id="PTHR47827:SF3">
    <property type="entry name" value="AF-9 ANC1 HOMOLOGY DOMAIN-CONTAINING PROTEIN"/>
    <property type="match status" value="1"/>
</dbReference>
<dbReference type="CDD" id="cd16906">
    <property type="entry name" value="YEATS_AF-9_like"/>
    <property type="match status" value="1"/>
</dbReference>
<feature type="compositionally biased region" description="Polar residues" evidence="4">
    <location>
        <begin position="290"/>
        <end position="299"/>
    </location>
</feature>
<feature type="compositionally biased region" description="Basic and acidic residues" evidence="4">
    <location>
        <begin position="422"/>
        <end position="466"/>
    </location>
</feature>
<dbReference type="PROSITE" id="PS50889">
    <property type="entry name" value="S4"/>
    <property type="match status" value="1"/>
</dbReference>
<keyword evidence="6" id="KW-0648">Protein biosynthesis</keyword>
<evidence type="ECO:0000256" key="4">
    <source>
        <dbReference type="SAM" id="MobiDB-lite"/>
    </source>
</evidence>
<feature type="compositionally biased region" description="Basic and acidic residues" evidence="4">
    <location>
        <begin position="329"/>
        <end position="412"/>
    </location>
</feature>
<dbReference type="Pfam" id="PF03366">
    <property type="entry name" value="YEATS"/>
    <property type="match status" value="1"/>
</dbReference>
<comment type="subcellular location">
    <subcellularLocation>
        <location evidence="3">Nucleus</location>
    </subcellularLocation>
</comment>
<feature type="compositionally biased region" description="Basic and acidic residues" evidence="4">
    <location>
        <begin position="218"/>
        <end position="274"/>
    </location>
</feature>
<dbReference type="InterPro" id="IPR052790">
    <property type="entry name" value="YEATS_domain"/>
</dbReference>
<dbReference type="InterPro" id="IPR038704">
    <property type="entry name" value="YEAST_sf"/>
</dbReference>
<evidence type="ECO:0000256" key="2">
    <source>
        <dbReference type="PROSITE-ProRule" id="PRU00182"/>
    </source>
</evidence>
<name>A0A6M2DS29_XENCH</name>
<dbReference type="GO" id="GO:0003743">
    <property type="term" value="F:translation initiation factor activity"/>
    <property type="evidence" value="ECO:0007669"/>
    <property type="project" value="UniProtKB-KW"/>
</dbReference>
<dbReference type="GO" id="GO:0003682">
    <property type="term" value="F:chromatin binding"/>
    <property type="evidence" value="ECO:0007669"/>
    <property type="project" value="TreeGrafter"/>
</dbReference>